<dbReference type="InterPro" id="IPR016187">
    <property type="entry name" value="CTDL_fold"/>
</dbReference>
<feature type="domain" description="C-type lectin" evidence="2">
    <location>
        <begin position="183"/>
        <end position="301"/>
    </location>
</feature>
<feature type="signal peptide" evidence="1">
    <location>
        <begin position="1"/>
        <end position="18"/>
    </location>
</feature>
<dbReference type="AlphaFoldDB" id="A0A914PIM6"/>
<dbReference type="PROSITE" id="PS51257">
    <property type="entry name" value="PROKAR_LIPOPROTEIN"/>
    <property type="match status" value="1"/>
</dbReference>
<organism evidence="3 4">
    <name type="scientific">Panagrolaimus davidi</name>
    <dbReference type="NCBI Taxonomy" id="227884"/>
    <lineage>
        <taxon>Eukaryota</taxon>
        <taxon>Metazoa</taxon>
        <taxon>Ecdysozoa</taxon>
        <taxon>Nematoda</taxon>
        <taxon>Chromadorea</taxon>
        <taxon>Rhabditida</taxon>
        <taxon>Tylenchina</taxon>
        <taxon>Panagrolaimomorpha</taxon>
        <taxon>Panagrolaimoidea</taxon>
        <taxon>Panagrolaimidae</taxon>
        <taxon>Panagrolaimus</taxon>
    </lineage>
</organism>
<dbReference type="PROSITE" id="PS50041">
    <property type="entry name" value="C_TYPE_LECTIN_2"/>
    <property type="match status" value="2"/>
</dbReference>
<evidence type="ECO:0000313" key="4">
    <source>
        <dbReference type="WBParaSite" id="PDA_v2.g17737.t1"/>
    </source>
</evidence>
<feature type="chain" id="PRO_5037961950" evidence="1">
    <location>
        <begin position="19"/>
        <end position="305"/>
    </location>
</feature>
<dbReference type="Pfam" id="PF00059">
    <property type="entry name" value="Lectin_C"/>
    <property type="match status" value="2"/>
</dbReference>
<keyword evidence="1" id="KW-0732">Signal</keyword>
<protein>
    <submittedName>
        <fullName evidence="4">C-type lectin domain-containing protein</fullName>
    </submittedName>
</protein>
<reference evidence="4" key="1">
    <citation type="submission" date="2022-11" db="UniProtKB">
        <authorList>
            <consortium name="WormBaseParasite"/>
        </authorList>
    </citation>
    <scope>IDENTIFICATION</scope>
</reference>
<dbReference type="SMART" id="SM00034">
    <property type="entry name" value="CLECT"/>
    <property type="match status" value="2"/>
</dbReference>
<evidence type="ECO:0000256" key="1">
    <source>
        <dbReference type="SAM" id="SignalP"/>
    </source>
</evidence>
<name>A0A914PIM6_9BILA</name>
<accession>A0A914PIM6</accession>
<proteinExistence type="predicted"/>
<dbReference type="WBParaSite" id="PDA_v2.g17737.t1">
    <property type="protein sequence ID" value="PDA_v2.g17737.t1"/>
    <property type="gene ID" value="PDA_v2.g17737"/>
</dbReference>
<dbReference type="Gene3D" id="3.10.100.10">
    <property type="entry name" value="Mannose-Binding Protein A, subunit A"/>
    <property type="match status" value="2"/>
</dbReference>
<evidence type="ECO:0000259" key="2">
    <source>
        <dbReference type="PROSITE" id="PS50041"/>
    </source>
</evidence>
<keyword evidence="3" id="KW-1185">Reference proteome</keyword>
<dbReference type="InterPro" id="IPR001304">
    <property type="entry name" value="C-type_lectin-like"/>
</dbReference>
<feature type="domain" description="C-type lectin" evidence="2">
    <location>
        <begin position="27"/>
        <end position="141"/>
    </location>
</feature>
<dbReference type="Proteomes" id="UP000887578">
    <property type="component" value="Unplaced"/>
</dbReference>
<dbReference type="PANTHER" id="PTHR22803">
    <property type="entry name" value="MANNOSE, PHOSPHOLIPASE, LECTIN RECEPTOR RELATED"/>
    <property type="match status" value="1"/>
</dbReference>
<evidence type="ECO:0000313" key="3">
    <source>
        <dbReference type="Proteomes" id="UP000887578"/>
    </source>
</evidence>
<dbReference type="InterPro" id="IPR050111">
    <property type="entry name" value="C-type_lectin/snaclec_domain"/>
</dbReference>
<dbReference type="SUPFAM" id="SSF56436">
    <property type="entry name" value="C-type lectin-like"/>
    <property type="match status" value="2"/>
</dbReference>
<dbReference type="InterPro" id="IPR016186">
    <property type="entry name" value="C-type_lectin-like/link_sf"/>
</dbReference>
<dbReference type="CDD" id="cd00037">
    <property type="entry name" value="CLECT"/>
    <property type="match status" value="2"/>
</dbReference>
<sequence>MLRLSVLLLFVLPAVVFGACPNNGYQWQTNCYYFQSNVTDFPEAEANCMSLGGHLVSIHDSFTNALLTGHFGQDSKDYWIGLSNIKAPKKLAWTDGTKVDFVEWDKNQPGNVTGIKCASVTLKTGYWKVESCFQQKAYVCEIKNGASGSTAVPPMTTTTGNTAPPTTTASTQKCTGNFTYYGPTNSCYGVFFTFDPDARGWNASETFCQSINGHLASIHSQDEFNFIMNFNYPQNSEYWPWVGLFSNDNEQTFQWSDGTPTDFLPWGPGEPVVDTNFNCVFANSEGIDTLDCSEPGTALCKIKLN</sequence>